<comment type="cofactor">
    <cofactor evidence="1 3">
        <name>a divalent metal cation</name>
        <dbReference type="ChEBI" id="CHEBI:60240"/>
    </cofactor>
</comment>
<keyword evidence="3" id="KW-0963">Cytoplasm</keyword>
<dbReference type="RefSeq" id="WP_151865172.1">
    <property type="nucleotide sequence ID" value="NZ_WBZB01000013.1"/>
</dbReference>
<dbReference type="Gene3D" id="3.90.950.10">
    <property type="match status" value="1"/>
</dbReference>
<dbReference type="EMBL" id="WBZB01000013">
    <property type="protein sequence ID" value="KAB3531444.1"/>
    <property type="molecule type" value="Genomic_DNA"/>
</dbReference>
<dbReference type="InterPro" id="IPR029001">
    <property type="entry name" value="ITPase-like_fam"/>
</dbReference>
<feature type="active site" description="Proton acceptor" evidence="3">
    <location>
        <position position="70"/>
    </location>
</feature>
<dbReference type="Pfam" id="PF02545">
    <property type="entry name" value="Maf"/>
    <property type="match status" value="1"/>
</dbReference>
<feature type="site" description="Important for substrate specificity" evidence="3">
    <location>
        <position position="71"/>
    </location>
</feature>
<dbReference type="HAMAP" id="MF_00528">
    <property type="entry name" value="Maf"/>
    <property type="match status" value="1"/>
</dbReference>
<comment type="function">
    <text evidence="3">Nucleoside triphosphate pyrophosphatase that hydrolyzes dTTP and UTP. May have a dual role in cell division arrest and in preventing the incorporation of modified nucleotides into cellular nucleic acids.</text>
</comment>
<dbReference type="NCBIfam" id="TIGR00172">
    <property type="entry name" value="maf"/>
    <property type="match status" value="1"/>
</dbReference>
<proteinExistence type="inferred from homology"/>
<dbReference type="SUPFAM" id="SSF52972">
    <property type="entry name" value="ITPase-like"/>
    <property type="match status" value="1"/>
</dbReference>
<dbReference type="PANTHER" id="PTHR43213:SF5">
    <property type="entry name" value="BIFUNCTIONAL DTTP_UTP PYROPHOSPHATASE_METHYLTRANSFERASE PROTEIN-RELATED"/>
    <property type="match status" value="1"/>
</dbReference>
<comment type="catalytic activity">
    <reaction evidence="3">
        <text>dTTP + H2O = dTMP + diphosphate + H(+)</text>
        <dbReference type="Rhea" id="RHEA:28534"/>
        <dbReference type="ChEBI" id="CHEBI:15377"/>
        <dbReference type="ChEBI" id="CHEBI:15378"/>
        <dbReference type="ChEBI" id="CHEBI:33019"/>
        <dbReference type="ChEBI" id="CHEBI:37568"/>
        <dbReference type="ChEBI" id="CHEBI:63528"/>
        <dbReference type="EC" id="3.6.1.9"/>
    </reaction>
</comment>
<gene>
    <name evidence="4" type="primary">maf</name>
    <name evidence="4" type="ORF">F8153_04500</name>
</gene>
<dbReference type="PANTHER" id="PTHR43213">
    <property type="entry name" value="BIFUNCTIONAL DTTP/UTP PYROPHOSPHATASE/METHYLTRANSFERASE PROTEIN-RELATED"/>
    <property type="match status" value="1"/>
</dbReference>
<evidence type="ECO:0000256" key="1">
    <source>
        <dbReference type="ARBA" id="ARBA00001968"/>
    </source>
</evidence>
<evidence type="ECO:0000256" key="3">
    <source>
        <dbReference type="HAMAP-Rule" id="MF_00528"/>
    </source>
</evidence>
<comment type="similarity">
    <text evidence="3">Belongs to the Maf family. YhdE subfamily.</text>
</comment>
<dbReference type="CDD" id="cd00555">
    <property type="entry name" value="Maf"/>
    <property type="match status" value="1"/>
</dbReference>
<dbReference type="EC" id="3.6.1.9" evidence="3"/>
<dbReference type="Proteomes" id="UP000465601">
    <property type="component" value="Unassembled WGS sequence"/>
</dbReference>
<protein>
    <recommendedName>
        <fullName evidence="3">dTTP/UTP pyrophosphatase</fullName>
        <shortName evidence="3">dTTPase/UTPase</shortName>
        <ecNumber evidence="3">3.6.1.9</ecNumber>
    </recommendedName>
    <alternativeName>
        <fullName evidence="3">Nucleoside triphosphate pyrophosphatase</fullName>
    </alternativeName>
    <alternativeName>
        <fullName evidence="3">Nucleotide pyrophosphatase</fullName>
        <shortName evidence="3">Nucleotide PPase</shortName>
    </alternativeName>
</protein>
<feature type="site" description="Important for substrate specificity" evidence="3">
    <location>
        <position position="154"/>
    </location>
</feature>
<comment type="caution">
    <text evidence="3">Lacks conserved residue(s) required for the propagation of feature annotation.</text>
</comment>
<dbReference type="GO" id="GO:0009117">
    <property type="term" value="P:nucleotide metabolic process"/>
    <property type="evidence" value="ECO:0007669"/>
    <property type="project" value="UniProtKB-KW"/>
</dbReference>
<dbReference type="OrthoDB" id="9807767at2"/>
<keyword evidence="5" id="KW-1185">Reference proteome</keyword>
<reference evidence="4 5" key="1">
    <citation type="submission" date="2019-10" db="EMBL/GenBank/DDBJ databases">
        <title>Alkaliphilus serpentinus sp. nov. and Alkaliphilus pronyensis sp. nov., two novel anaerobic alkaliphilic species isolated from the serpentinized-hosted hydrothermal field of the Prony Bay (New Caledonia).</title>
        <authorList>
            <person name="Postec A."/>
        </authorList>
    </citation>
    <scope>NUCLEOTIDE SEQUENCE [LARGE SCALE GENOMIC DNA]</scope>
    <source>
        <strain evidence="4 5">LacT</strain>
    </source>
</reference>
<keyword evidence="2 3" id="KW-0378">Hydrolase</keyword>
<dbReference type="InterPro" id="IPR003697">
    <property type="entry name" value="Maf-like"/>
</dbReference>
<keyword evidence="3" id="KW-0546">Nucleotide metabolism</keyword>
<feature type="site" description="Important for substrate specificity" evidence="3">
    <location>
        <position position="12"/>
    </location>
</feature>
<dbReference type="GO" id="GO:0047429">
    <property type="term" value="F:nucleoside triphosphate diphosphatase activity"/>
    <property type="evidence" value="ECO:0007669"/>
    <property type="project" value="UniProtKB-EC"/>
</dbReference>
<name>A0A833MEK2_9FIRM</name>
<dbReference type="GO" id="GO:0005737">
    <property type="term" value="C:cytoplasm"/>
    <property type="evidence" value="ECO:0007669"/>
    <property type="project" value="UniProtKB-SubCell"/>
</dbReference>
<organism evidence="4 5">
    <name type="scientific">Alkaliphilus serpentinus</name>
    <dbReference type="NCBI Taxonomy" id="1482731"/>
    <lineage>
        <taxon>Bacteria</taxon>
        <taxon>Bacillati</taxon>
        <taxon>Bacillota</taxon>
        <taxon>Clostridia</taxon>
        <taxon>Peptostreptococcales</taxon>
        <taxon>Natronincolaceae</taxon>
        <taxon>Alkaliphilus</taxon>
    </lineage>
</organism>
<dbReference type="AlphaFoldDB" id="A0A833MEK2"/>
<evidence type="ECO:0000256" key="2">
    <source>
        <dbReference type="ARBA" id="ARBA00022801"/>
    </source>
</evidence>
<sequence>MLQLILASKSPRRRELLSNLGVPIKTMVSNINEEEIKNPNPVKLAQEIAYRKALKVKEDLDEDGIIIAADTVVYCNGFLAKPKDKEDAYNMITILSGKKHQVITGFAIISTANGKEVLDSETTNVYFKKLSPEEIARYVATGEPMDKAGGYGIQGYGSLLVERIEGDYFNVVGLPLFKLNNRMEKDFKISLLPRISG</sequence>
<evidence type="ECO:0000313" key="4">
    <source>
        <dbReference type="EMBL" id="KAB3531444.1"/>
    </source>
</evidence>
<comment type="subcellular location">
    <subcellularLocation>
        <location evidence="3">Cytoplasm</location>
    </subcellularLocation>
</comment>
<dbReference type="PIRSF" id="PIRSF006305">
    <property type="entry name" value="Maf"/>
    <property type="match status" value="1"/>
</dbReference>
<accession>A0A833MEK2</accession>
<comment type="caution">
    <text evidence="4">The sequence shown here is derived from an EMBL/GenBank/DDBJ whole genome shotgun (WGS) entry which is preliminary data.</text>
</comment>
<comment type="catalytic activity">
    <reaction evidence="3">
        <text>UTP + H2O = UMP + diphosphate + H(+)</text>
        <dbReference type="Rhea" id="RHEA:29395"/>
        <dbReference type="ChEBI" id="CHEBI:15377"/>
        <dbReference type="ChEBI" id="CHEBI:15378"/>
        <dbReference type="ChEBI" id="CHEBI:33019"/>
        <dbReference type="ChEBI" id="CHEBI:46398"/>
        <dbReference type="ChEBI" id="CHEBI:57865"/>
        <dbReference type="EC" id="3.6.1.9"/>
    </reaction>
</comment>
<evidence type="ECO:0000313" key="5">
    <source>
        <dbReference type="Proteomes" id="UP000465601"/>
    </source>
</evidence>